<organism evidence="3 4">
    <name type="scientific">Tuber borchii</name>
    <name type="common">White truffle</name>
    <dbReference type="NCBI Taxonomy" id="42251"/>
    <lineage>
        <taxon>Eukaryota</taxon>
        <taxon>Fungi</taxon>
        <taxon>Dikarya</taxon>
        <taxon>Ascomycota</taxon>
        <taxon>Pezizomycotina</taxon>
        <taxon>Pezizomycetes</taxon>
        <taxon>Pezizales</taxon>
        <taxon>Tuberaceae</taxon>
        <taxon>Tuber</taxon>
    </lineage>
</organism>
<feature type="signal peptide" evidence="2">
    <location>
        <begin position="1"/>
        <end position="22"/>
    </location>
</feature>
<sequence length="97" mass="11223">MTIEISILLSYLLLSPLSRLRTDHVTCCLHPSFPLATSIRYRSSHHGREFAHFRNRASATLCRAICSGNILRLEPTERERNKKRKQNVSFEVHCSRS</sequence>
<name>A0A2T7A9E0_TUBBO</name>
<dbReference type="Proteomes" id="UP000244722">
    <property type="component" value="Unassembled WGS sequence"/>
</dbReference>
<keyword evidence="4" id="KW-1185">Reference proteome</keyword>
<dbReference type="EMBL" id="NESQ01000001">
    <property type="protein sequence ID" value="PUU84335.1"/>
    <property type="molecule type" value="Genomic_DNA"/>
</dbReference>
<feature type="chain" id="PRO_5015730152" description="Secreted protein" evidence="2">
    <location>
        <begin position="23"/>
        <end position="97"/>
    </location>
</feature>
<proteinExistence type="predicted"/>
<dbReference type="AlphaFoldDB" id="A0A2T7A9E0"/>
<feature type="region of interest" description="Disordered" evidence="1">
    <location>
        <begin position="78"/>
        <end position="97"/>
    </location>
</feature>
<evidence type="ECO:0008006" key="5">
    <source>
        <dbReference type="Google" id="ProtNLM"/>
    </source>
</evidence>
<gene>
    <name evidence="3" type="ORF">B9Z19DRAFT_2703</name>
</gene>
<keyword evidence="2" id="KW-0732">Signal</keyword>
<accession>A0A2T7A9E0</accession>
<evidence type="ECO:0000256" key="1">
    <source>
        <dbReference type="SAM" id="MobiDB-lite"/>
    </source>
</evidence>
<reference evidence="3 4" key="1">
    <citation type="submission" date="2017-04" db="EMBL/GenBank/DDBJ databases">
        <title>Draft genome sequence of Tuber borchii Vittad., a whitish edible truffle.</title>
        <authorList>
            <consortium name="DOE Joint Genome Institute"/>
            <person name="Murat C."/>
            <person name="Kuo A."/>
            <person name="Barry K.W."/>
            <person name="Clum A."/>
            <person name="Dockter R.B."/>
            <person name="Fauchery L."/>
            <person name="Iotti M."/>
            <person name="Kohler A."/>
            <person name="Labutti K."/>
            <person name="Lindquist E.A."/>
            <person name="Lipzen A."/>
            <person name="Ohm R.A."/>
            <person name="Wang M."/>
            <person name="Grigoriev I.V."/>
            <person name="Zambonelli A."/>
            <person name="Martin F.M."/>
        </authorList>
    </citation>
    <scope>NUCLEOTIDE SEQUENCE [LARGE SCALE GENOMIC DNA]</scope>
    <source>
        <strain evidence="3 4">Tbo3840</strain>
    </source>
</reference>
<evidence type="ECO:0000256" key="2">
    <source>
        <dbReference type="SAM" id="SignalP"/>
    </source>
</evidence>
<protein>
    <recommendedName>
        <fullName evidence="5">Secreted protein</fullName>
    </recommendedName>
</protein>
<evidence type="ECO:0000313" key="3">
    <source>
        <dbReference type="EMBL" id="PUU84335.1"/>
    </source>
</evidence>
<evidence type="ECO:0000313" key="4">
    <source>
        <dbReference type="Proteomes" id="UP000244722"/>
    </source>
</evidence>
<comment type="caution">
    <text evidence="3">The sequence shown here is derived from an EMBL/GenBank/DDBJ whole genome shotgun (WGS) entry which is preliminary data.</text>
</comment>